<dbReference type="EMBL" id="CP047121">
    <property type="protein sequence ID" value="QHB51528.1"/>
    <property type="molecule type" value="Genomic_DNA"/>
</dbReference>
<protein>
    <submittedName>
        <fullName evidence="1">Uncharacterized protein</fullName>
    </submittedName>
</protein>
<accession>A0A6P1E4D1</accession>
<dbReference type="AlphaFoldDB" id="A0A6P1E4D1"/>
<sequence length="95" mass="10566">MKKSQLSDRINEAFIAFNREASHHADNTYVARLDNNDAVSVIAIPYGDPHKPYLIPQDFSKLLDDVADKAYAAETGAFSQLKALELEISKQGVEE</sequence>
<dbReference type="Proteomes" id="UP000465035">
    <property type="component" value="Chromosome"/>
</dbReference>
<proteinExistence type="predicted"/>
<gene>
    <name evidence="1" type="ORF">GQR93_04500</name>
</gene>
<dbReference type="RefSeq" id="WP_003552731.1">
    <property type="nucleotide sequence ID" value="NZ_CABKOL010000106.1"/>
</dbReference>
<dbReference type="GeneID" id="69057613"/>
<name>A0A6P1E4D1_LENHI</name>
<organism evidence="1 2">
    <name type="scientific">Lentilactobacillus hilgardii</name>
    <name type="common">Lactobacillus hilgardii</name>
    <dbReference type="NCBI Taxonomy" id="1588"/>
    <lineage>
        <taxon>Bacteria</taxon>
        <taxon>Bacillati</taxon>
        <taxon>Bacillota</taxon>
        <taxon>Bacilli</taxon>
        <taxon>Lactobacillales</taxon>
        <taxon>Lactobacillaceae</taxon>
        <taxon>Lentilactobacillus</taxon>
    </lineage>
</organism>
<reference evidence="1 2" key="1">
    <citation type="submission" date="2019-12" db="EMBL/GenBank/DDBJ databases">
        <title>Lactobacillus hilgardii FLUB.</title>
        <authorList>
            <person name="Gustaw K."/>
        </authorList>
    </citation>
    <scope>NUCLEOTIDE SEQUENCE [LARGE SCALE GENOMIC DNA]</scope>
    <source>
        <strain evidence="1 2">FLUB</strain>
    </source>
</reference>
<evidence type="ECO:0000313" key="1">
    <source>
        <dbReference type="EMBL" id="QHB51528.1"/>
    </source>
</evidence>
<evidence type="ECO:0000313" key="2">
    <source>
        <dbReference type="Proteomes" id="UP000465035"/>
    </source>
</evidence>